<name>A0A224XU46_9HEMI</name>
<accession>A0A224XU46</accession>
<reference evidence="3" key="1">
    <citation type="journal article" date="2018" name="PLoS Negl. Trop. Dis.">
        <title>An insight into the salivary gland and fat body transcriptome of Panstrongylus lignarius (Hemiptera: Heteroptera), the main vector of Chagas disease in Peru.</title>
        <authorList>
            <person name="Nevoa J.C."/>
            <person name="Mendes M.T."/>
            <person name="da Silva M.V."/>
            <person name="Soares S.C."/>
            <person name="Oliveira C.J.F."/>
            <person name="Ribeiro J.M.C."/>
        </authorList>
    </citation>
    <scope>NUCLEOTIDE SEQUENCE</scope>
</reference>
<feature type="chain" id="PRO_5013324946" description="Secreted protein" evidence="2">
    <location>
        <begin position="20"/>
        <end position="71"/>
    </location>
</feature>
<proteinExistence type="predicted"/>
<feature type="signal peptide" evidence="2">
    <location>
        <begin position="1"/>
        <end position="19"/>
    </location>
</feature>
<sequence>MARARSFFSFLSLTACSVASPRADSLVDAIGGGRRLIRFNRGLFISVVGFILSGAACADDAAVVRKIYQGT</sequence>
<evidence type="ECO:0008006" key="4">
    <source>
        <dbReference type="Google" id="ProtNLM"/>
    </source>
</evidence>
<organism evidence="3">
    <name type="scientific">Panstrongylus lignarius</name>
    <dbReference type="NCBI Taxonomy" id="156445"/>
    <lineage>
        <taxon>Eukaryota</taxon>
        <taxon>Metazoa</taxon>
        <taxon>Ecdysozoa</taxon>
        <taxon>Arthropoda</taxon>
        <taxon>Hexapoda</taxon>
        <taxon>Insecta</taxon>
        <taxon>Pterygota</taxon>
        <taxon>Neoptera</taxon>
        <taxon>Paraneoptera</taxon>
        <taxon>Hemiptera</taxon>
        <taxon>Heteroptera</taxon>
        <taxon>Panheteroptera</taxon>
        <taxon>Cimicomorpha</taxon>
        <taxon>Reduviidae</taxon>
        <taxon>Triatominae</taxon>
        <taxon>Panstrongylus</taxon>
    </lineage>
</organism>
<keyword evidence="1" id="KW-1133">Transmembrane helix</keyword>
<evidence type="ECO:0000313" key="3">
    <source>
        <dbReference type="EMBL" id="JAW16065.1"/>
    </source>
</evidence>
<dbReference type="PROSITE" id="PS51257">
    <property type="entry name" value="PROKAR_LIPOPROTEIN"/>
    <property type="match status" value="1"/>
</dbReference>
<keyword evidence="2" id="KW-0732">Signal</keyword>
<keyword evidence="1" id="KW-0472">Membrane</keyword>
<dbReference type="EMBL" id="GFTR01000361">
    <property type="protein sequence ID" value="JAW16065.1"/>
    <property type="molecule type" value="Transcribed_RNA"/>
</dbReference>
<dbReference type="AlphaFoldDB" id="A0A224XU46"/>
<evidence type="ECO:0000256" key="1">
    <source>
        <dbReference type="SAM" id="Phobius"/>
    </source>
</evidence>
<feature type="transmembrane region" description="Helical" evidence="1">
    <location>
        <begin position="39"/>
        <end position="58"/>
    </location>
</feature>
<keyword evidence="1" id="KW-0812">Transmembrane</keyword>
<protein>
    <recommendedName>
        <fullName evidence="4">Secreted protein</fullName>
    </recommendedName>
</protein>
<evidence type="ECO:0000256" key="2">
    <source>
        <dbReference type="SAM" id="SignalP"/>
    </source>
</evidence>